<keyword evidence="3" id="KW-1185">Reference proteome</keyword>
<keyword evidence="1" id="KW-1133">Transmembrane helix</keyword>
<dbReference type="PANTHER" id="PTHR37422">
    <property type="entry name" value="TEICHURONIC ACID BIOSYNTHESIS PROTEIN TUAE"/>
    <property type="match status" value="1"/>
</dbReference>
<feature type="transmembrane region" description="Helical" evidence="1">
    <location>
        <begin position="90"/>
        <end position="111"/>
    </location>
</feature>
<feature type="transmembrane region" description="Helical" evidence="1">
    <location>
        <begin position="7"/>
        <end position="24"/>
    </location>
</feature>
<feature type="transmembrane region" description="Helical" evidence="1">
    <location>
        <begin position="63"/>
        <end position="84"/>
    </location>
</feature>
<organism evidence="2 3">
    <name type="scientific">Sporosarcina siberiensis</name>
    <dbReference type="NCBI Taxonomy" id="1365606"/>
    <lineage>
        <taxon>Bacteria</taxon>
        <taxon>Bacillati</taxon>
        <taxon>Bacillota</taxon>
        <taxon>Bacilli</taxon>
        <taxon>Bacillales</taxon>
        <taxon>Caryophanaceae</taxon>
        <taxon>Sporosarcina</taxon>
    </lineage>
</organism>
<proteinExistence type="predicted"/>
<comment type="caution">
    <text evidence="2">The sequence shown here is derived from an EMBL/GenBank/DDBJ whole genome shotgun (WGS) entry which is preliminary data.</text>
</comment>
<protein>
    <submittedName>
        <fullName evidence="2">O-antigen ligase family protein</fullName>
    </submittedName>
</protein>
<feature type="transmembrane region" description="Helical" evidence="1">
    <location>
        <begin position="239"/>
        <end position="258"/>
    </location>
</feature>
<feature type="transmembrane region" description="Helical" evidence="1">
    <location>
        <begin position="30"/>
        <end position="51"/>
    </location>
</feature>
<feature type="transmembrane region" description="Helical" evidence="1">
    <location>
        <begin position="163"/>
        <end position="185"/>
    </location>
</feature>
<reference evidence="3" key="1">
    <citation type="journal article" date="2019" name="Int. J. Syst. Evol. Microbiol.">
        <title>The Global Catalogue of Microorganisms (GCM) 10K type strain sequencing project: providing services to taxonomists for standard genome sequencing and annotation.</title>
        <authorList>
            <consortium name="The Broad Institute Genomics Platform"/>
            <consortium name="The Broad Institute Genome Sequencing Center for Infectious Disease"/>
            <person name="Wu L."/>
            <person name="Ma J."/>
        </authorList>
    </citation>
    <scope>NUCLEOTIDE SEQUENCE [LARGE SCALE GENOMIC DNA]</scope>
    <source>
        <strain evidence="3">CGMCC 4.7177</strain>
    </source>
</reference>
<feature type="transmembrane region" description="Helical" evidence="1">
    <location>
        <begin position="308"/>
        <end position="332"/>
    </location>
</feature>
<dbReference type="EMBL" id="JBHUGI010000010">
    <property type="protein sequence ID" value="MFD1927546.1"/>
    <property type="molecule type" value="Genomic_DNA"/>
</dbReference>
<dbReference type="InterPro" id="IPR051533">
    <property type="entry name" value="WaaL-like"/>
</dbReference>
<dbReference type="RefSeq" id="WP_381536204.1">
    <property type="nucleotide sequence ID" value="NZ_JBHUGI010000010.1"/>
</dbReference>
<gene>
    <name evidence="2" type="ORF">ACFSFY_05635</name>
</gene>
<name>A0ABW4SE23_9BACL</name>
<evidence type="ECO:0000256" key="1">
    <source>
        <dbReference type="SAM" id="Phobius"/>
    </source>
</evidence>
<feature type="transmembrane region" description="Helical" evidence="1">
    <location>
        <begin position="192"/>
        <end position="209"/>
    </location>
</feature>
<feature type="transmembrane region" description="Helical" evidence="1">
    <location>
        <begin position="123"/>
        <end position="143"/>
    </location>
</feature>
<sequence length="390" mass="44394">MKEKNITMVCIFLIGIINIFSFIQTPYISIFYSLKLISFVAVTLLLLITGLKSKNKIDSPNFIVTFTMLIWLFMLMPSMFIINGSELNGFSLFISYALLGIFSFLLIPININRFDLYLKLSKVWISVLGFSILISVVLSLIGFTEKYYIDPSTSRIRYVFSFINPNSLGLFCYIILIIILTRYLINKTDLKSMFKYIIMLIPFMYILILSDSRTAMYSLFVWVGVYTLLFISRNQTFNIITFTSVIVIVLIILGNTNVDTDNLDVLLSNRISNWMTLINSLQGTELFFGNGIGILAADLGVITFDNSYISFFIKSGLFGIVGMCIFIIVLFVQISKINNYKLKSIAFATFSSWLVYCLFESAFFSLGNLASVIIWCELGLLISSNNFIKK</sequence>
<dbReference type="PANTHER" id="PTHR37422:SF13">
    <property type="entry name" value="LIPOPOLYSACCHARIDE BIOSYNTHESIS PROTEIN PA4999-RELATED"/>
    <property type="match status" value="1"/>
</dbReference>
<feature type="transmembrane region" description="Helical" evidence="1">
    <location>
        <begin position="215"/>
        <end position="232"/>
    </location>
</feature>
<dbReference type="Proteomes" id="UP001597218">
    <property type="component" value="Unassembled WGS sequence"/>
</dbReference>
<accession>A0ABW4SE23</accession>
<evidence type="ECO:0000313" key="2">
    <source>
        <dbReference type="EMBL" id="MFD1927546.1"/>
    </source>
</evidence>
<keyword evidence="2" id="KW-0436">Ligase</keyword>
<keyword evidence="1" id="KW-0472">Membrane</keyword>
<evidence type="ECO:0000313" key="3">
    <source>
        <dbReference type="Proteomes" id="UP001597218"/>
    </source>
</evidence>
<keyword evidence="1" id="KW-0812">Transmembrane</keyword>
<dbReference type="GO" id="GO:0016874">
    <property type="term" value="F:ligase activity"/>
    <property type="evidence" value="ECO:0007669"/>
    <property type="project" value="UniProtKB-KW"/>
</dbReference>